<reference evidence="3 4" key="1">
    <citation type="submission" date="2024-01" db="EMBL/GenBank/DDBJ databases">
        <title>The genomes of 5 underutilized Papilionoideae crops provide insights into root nodulation and disease resistanc.</title>
        <authorList>
            <person name="Jiang F."/>
        </authorList>
    </citation>
    <scope>NUCLEOTIDE SEQUENCE [LARGE SCALE GENOMIC DNA]</scope>
    <source>
        <strain evidence="3">JINMINGXINNONG_FW02</strain>
        <tissue evidence="3">Leaves</tissue>
    </source>
</reference>
<sequence>MGSVSGVSSAVARRLEGKVALITGGASGIGERTARLFAKHGAKVVIADIQDELGHSVCKDIDSSFYVHCDVTKEEHVERAVNTAVSRFGKLDIMHNNAGIIGAWNPNIIHNKKSDFEEVISTNLVGVFLGVKHAARVMAPSRRGSIIATASTCGRMGGMASHAYTCSKHGVVGLVRNAAVELGPLGIRVNCVSPHAVPTPMSKSFLNTDDEGIAALYSNLKGVTLKPQDVAEAVVYLGSDESKYVSGHDLVVDGGFTVVNAGMCSFGQ</sequence>
<dbReference type="PROSITE" id="PS00061">
    <property type="entry name" value="ADH_SHORT"/>
    <property type="match status" value="1"/>
</dbReference>
<dbReference type="InterPro" id="IPR036291">
    <property type="entry name" value="NAD(P)-bd_dom_sf"/>
</dbReference>
<evidence type="ECO:0000313" key="4">
    <source>
        <dbReference type="Proteomes" id="UP001374584"/>
    </source>
</evidence>
<name>A0AAN9QPP8_PHACN</name>
<dbReference type="InterPro" id="IPR020904">
    <property type="entry name" value="Sc_DH/Rdtase_CS"/>
</dbReference>
<dbReference type="PRINTS" id="PR00080">
    <property type="entry name" value="SDRFAMILY"/>
</dbReference>
<evidence type="ECO:0000256" key="1">
    <source>
        <dbReference type="ARBA" id="ARBA00006484"/>
    </source>
</evidence>
<dbReference type="PRINTS" id="PR00081">
    <property type="entry name" value="GDHRDH"/>
</dbReference>
<keyword evidence="4" id="KW-1185">Reference proteome</keyword>
<gene>
    <name evidence="3" type="ORF">VNO80_24978</name>
</gene>
<dbReference type="Proteomes" id="UP001374584">
    <property type="component" value="Unassembled WGS sequence"/>
</dbReference>
<protein>
    <submittedName>
        <fullName evidence="3">Uncharacterized protein</fullName>
    </submittedName>
</protein>
<dbReference type="SUPFAM" id="SSF51735">
    <property type="entry name" value="NAD(P)-binding Rossmann-fold domains"/>
    <property type="match status" value="1"/>
</dbReference>
<keyword evidence="2" id="KW-0560">Oxidoreductase</keyword>
<dbReference type="FunFam" id="3.40.50.720:FF:000084">
    <property type="entry name" value="Short-chain dehydrogenase reductase"/>
    <property type="match status" value="1"/>
</dbReference>
<evidence type="ECO:0000313" key="3">
    <source>
        <dbReference type="EMBL" id="KAK7342036.1"/>
    </source>
</evidence>
<dbReference type="Gene3D" id="3.40.50.720">
    <property type="entry name" value="NAD(P)-binding Rossmann-like Domain"/>
    <property type="match status" value="1"/>
</dbReference>
<dbReference type="GO" id="GO:0016491">
    <property type="term" value="F:oxidoreductase activity"/>
    <property type="evidence" value="ECO:0007669"/>
    <property type="project" value="UniProtKB-KW"/>
</dbReference>
<accession>A0AAN9QPP8</accession>
<organism evidence="3 4">
    <name type="scientific">Phaseolus coccineus</name>
    <name type="common">Scarlet runner bean</name>
    <name type="synonym">Phaseolus multiflorus</name>
    <dbReference type="NCBI Taxonomy" id="3886"/>
    <lineage>
        <taxon>Eukaryota</taxon>
        <taxon>Viridiplantae</taxon>
        <taxon>Streptophyta</taxon>
        <taxon>Embryophyta</taxon>
        <taxon>Tracheophyta</taxon>
        <taxon>Spermatophyta</taxon>
        <taxon>Magnoliopsida</taxon>
        <taxon>eudicotyledons</taxon>
        <taxon>Gunneridae</taxon>
        <taxon>Pentapetalae</taxon>
        <taxon>rosids</taxon>
        <taxon>fabids</taxon>
        <taxon>Fabales</taxon>
        <taxon>Fabaceae</taxon>
        <taxon>Papilionoideae</taxon>
        <taxon>50 kb inversion clade</taxon>
        <taxon>NPAAA clade</taxon>
        <taxon>indigoferoid/millettioid clade</taxon>
        <taxon>Phaseoleae</taxon>
        <taxon>Phaseolus</taxon>
    </lineage>
</organism>
<dbReference type="NCBIfam" id="NF005559">
    <property type="entry name" value="PRK07231.1"/>
    <property type="match status" value="1"/>
</dbReference>
<dbReference type="AlphaFoldDB" id="A0AAN9QPP8"/>
<dbReference type="PANTHER" id="PTHR43180">
    <property type="entry name" value="3-OXOACYL-(ACYL-CARRIER-PROTEIN) REDUCTASE (AFU_ORTHOLOGUE AFUA_6G11210)"/>
    <property type="match status" value="1"/>
</dbReference>
<evidence type="ECO:0000256" key="2">
    <source>
        <dbReference type="ARBA" id="ARBA00023002"/>
    </source>
</evidence>
<comment type="caution">
    <text evidence="3">The sequence shown here is derived from an EMBL/GenBank/DDBJ whole genome shotgun (WGS) entry which is preliminary data.</text>
</comment>
<dbReference type="PANTHER" id="PTHR43180:SF30">
    <property type="entry name" value="MOMILACTONE A SYNTHASE"/>
    <property type="match status" value="1"/>
</dbReference>
<comment type="similarity">
    <text evidence="1">Belongs to the short-chain dehydrogenases/reductases (SDR) family.</text>
</comment>
<dbReference type="EMBL" id="JAYMYR010000009">
    <property type="protein sequence ID" value="KAK7342036.1"/>
    <property type="molecule type" value="Genomic_DNA"/>
</dbReference>
<proteinExistence type="inferred from homology"/>
<dbReference type="InterPro" id="IPR002347">
    <property type="entry name" value="SDR_fam"/>
</dbReference>
<dbReference type="Pfam" id="PF13561">
    <property type="entry name" value="adh_short_C2"/>
    <property type="match status" value="1"/>
</dbReference>